<dbReference type="KEGG" id="brb:EH207_07485"/>
<dbReference type="Pfam" id="PF04443">
    <property type="entry name" value="LuxE"/>
    <property type="match status" value="1"/>
</dbReference>
<dbReference type="InterPro" id="IPR016671">
    <property type="entry name" value="LuxE_bac"/>
</dbReference>
<evidence type="ECO:0000313" key="2">
    <source>
        <dbReference type="EMBL" id="QCR08370.1"/>
    </source>
</evidence>
<dbReference type="Gene3D" id="3.40.50.12780">
    <property type="entry name" value="N-terminal domain of ligase-like"/>
    <property type="match status" value="1"/>
</dbReference>
<dbReference type="InterPro" id="IPR007534">
    <property type="entry name" value="LuxE"/>
</dbReference>
<accession>A0A4P8QSN5</accession>
<feature type="domain" description="Acyl-protein synthetase LuxE" evidence="1">
    <location>
        <begin position="17"/>
        <end position="378"/>
    </location>
</feature>
<protein>
    <submittedName>
        <fullName evidence="2">LuxE family acyl-protein synthetase</fullName>
    </submittedName>
</protein>
<reference evidence="2 3" key="1">
    <citation type="submission" date="2018-11" db="EMBL/GenBank/DDBJ databases">
        <title>Genome sequences of Brenneria nigrifluens and Brenneria rubrifaciens.</title>
        <authorList>
            <person name="Poret-Peterson A.T."/>
            <person name="McClean A.E."/>
            <person name="Kluepfel D.A."/>
        </authorList>
    </citation>
    <scope>NUCLEOTIDE SEQUENCE [LARGE SCALE GENOMIC DNA]</scope>
    <source>
        <strain evidence="2 3">6D370</strain>
    </source>
</reference>
<proteinExistence type="predicted"/>
<organism evidence="2 3">
    <name type="scientific">Brenneria rubrifaciens</name>
    <dbReference type="NCBI Taxonomy" id="55213"/>
    <lineage>
        <taxon>Bacteria</taxon>
        <taxon>Pseudomonadati</taxon>
        <taxon>Pseudomonadota</taxon>
        <taxon>Gammaproteobacteria</taxon>
        <taxon>Enterobacterales</taxon>
        <taxon>Pectobacteriaceae</taxon>
        <taxon>Brenneria</taxon>
    </lineage>
</organism>
<evidence type="ECO:0000313" key="3">
    <source>
        <dbReference type="Proteomes" id="UP000299580"/>
    </source>
</evidence>
<dbReference type="OrthoDB" id="6761572at2"/>
<dbReference type="SUPFAM" id="SSF56801">
    <property type="entry name" value="Acetyl-CoA synthetase-like"/>
    <property type="match status" value="1"/>
</dbReference>
<dbReference type="InterPro" id="IPR042099">
    <property type="entry name" value="ANL_N_sf"/>
</dbReference>
<gene>
    <name evidence="2" type="ORF">EH207_07485</name>
</gene>
<dbReference type="GO" id="GO:0047474">
    <property type="term" value="F:long-chain fatty acid--protein ligase activity"/>
    <property type="evidence" value="ECO:0007669"/>
    <property type="project" value="InterPro"/>
</dbReference>
<sequence length="389" mass="44667">MDNLVNIYNGIKLLGGSPLKWLISDVDALYRLSIEEQKILKTLLIKEAFSFHYNNNHYYRKLCDEQGVSLSDINEFDDLVRIPLIPISVYKSTDNFKLLSIPLNEVEHEMFSTGTSGIPSINRRCHETMNNTVLTVYTNYRSMFKISSGAGLCLCPSPEDAPEMALVKIFNFLTGLLDTRYYAVQRNEFDCDNVLEQLAGWQNNFTRHIMGPPFMVHRFISHLKKRNIKLELDKDSLIIMMGGWKRFSGEMISRSELNQDITNWLGIPPEHIRDMYGMAEANVLAIEDEYHHKHVPPYIHFSVRNPEDITQEVPDGEIGQLAVLDPLAISVPALLLTEDLVYLRTDKCKSWRNSQRVEFVSRTSAAKEFGCCAVNLERKLANNDERENL</sequence>
<dbReference type="GO" id="GO:0008218">
    <property type="term" value="P:bioluminescence"/>
    <property type="evidence" value="ECO:0007669"/>
    <property type="project" value="InterPro"/>
</dbReference>
<dbReference type="RefSeq" id="WP_137713410.1">
    <property type="nucleotide sequence ID" value="NZ_CP034035.1"/>
</dbReference>
<dbReference type="Proteomes" id="UP000299580">
    <property type="component" value="Chromosome"/>
</dbReference>
<dbReference type="EMBL" id="CP034035">
    <property type="protein sequence ID" value="QCR08370.1"/>
    <property type="molecule type" value="Genomic_DNA"/>
</dbReference>
<dbReference type="AlphaFoldDB" id="A0A4P8QSN5"/>
<dbReference type="PIRSF" id="PIRSF016580">
    <property type="entry name" value="Acyl-protein_synthetase_LuxE"/>
    <property type="match status" value="1"/>
</dbReference>
<keyword evidence="3" id="KW-1185">Reference proteome</keyword>
<name>A0A4P8QSN5_9GAMM</name>
<evidence type="ECO:0000259" key="1">
    <source>
        <dbReference type="Pfam" id="PF04443"/>
    </source>
</evidence>